<sequence>MARFFDERAARDGQFHLARGALEQPHAERVFEFFDASRQRQWRQVERVCGGADTTGIGGSDEGAKVGEIEVHRLKRGCGGMDGMSGAISKPSCGFESPDLATNMLVNVARGPGPARPRSSA</sequence>
<dbReference type="EMBL" id="JACHVZ010000014">
    <property type="protein sequence ID" value="MBB2930556.1"/>
    <property type="molecule type" value="Genomic_DNA"/>
</dbReference>
<evidence type="ECO:0000313" key="2">
    <source>
        <dbReference type="Proteomes" id="UP000533533"/>
    </source>
</evidence>
<protein>
    <submittedName>
        <fullName evidence="1">Uncharacterized protein</fullName>
    </submittedName>
</protein>
<gene>
    <name evidence="1" type="ORF">FHX59_005019</name>
</gene>
<accession>A0ABR6FSZ3</accession>
<dbReference type="Proteomes" id="UP000533533">
    <property type="component" value="Unassembled WGS sequence"/>
</dbReference>
<reference evidence="1 2" key="1">
    <citation type="submission" date="2020-08" db="EMBL/GenBank/DDBJ databases">
        <title>Genomic Encyclopedia of Type Strains, Phase IV (KMG-V): Genome sequencing to study the core and pangenomes of soil and plant-associated prokaryotes.</title>
        <authorList>
            <person name="Whitman W."/>
        </authorList>
    </citation>
    <scope>NUCLEOTIDE SEQUENCE [LARGE SCALE GENOMIC DNA]</scope>
    <source>
        <strain evidence="1 2">SRMrh-85</strain>
    </source>
</reference>
<comment type="caution">
    <text evidence="1">The sequence shown here is derived from an EMBL/GenBank/DDBJ whole genome shotgun (WGS) entry which is preliminary data.</text>
</comment>
<proteinExistence type="predicted"/>
<name>A0ABR6FSZ3_9BURK</name>
<keyword evidence="2" id="KW-1185">Reference proteome</keyword>
<evidence type="ECO:0000313" key="1">
    <source>
        <dbReference type="EMBL" id="MBB2930556.1"/>
    </source>
</evidence>
<organism evidence="1 2">
    <name type="scientific">Paraburkholderia silvatlantica</name>
    <dbReference type="NCBI Taxonomy" id="321895"/>
    <lineage>
        <taxon>Bacteria</taxon>
        <taxon>Pseudomonadati</taxon>
        <taxon>Pseudomonadota</taxon>
        <taxon>Betaproteobacteria</taxon>
        <taxon>Burkholderiales</taxon>
        <taxon>Burkholderiaceae</taxon>
        <taxon>Paraburkholderia</taxon>
    </lineage>
</organism>